<evidence type="ECO:0000313" key="2">
    <source>
        <dbReference type="Proteomes" id="UP001600888"/>
    </source>
</evidence>
<proteinExistence type="predicted"/>
<name>A0ABR4EF37_9PEZI</name>
<dbReference type="Proteomes" id="UP001600888">
    <property type="component" value="Unassembled WGS sequence"/>
</dbReference>
<gene>
    <name evidence="1" type="ORF">FJTKL_12124</name>
</gene>
<dbReference type="EMBL" id="JBAWTH010000061">
    <property type="protein sequence ID" value="KAL2281010.1"/>
    <property type="molecule type" value="Genomic_DNA"/>
</dbReference>
<organism evidence="1 2">
    <name type="scientific">Diaporthe vaccinii</name>
    <dbReference type="NCBI Taxonomy" id="105482"/>
    <lineage>
        <taxon>Eukaryota</taxon>
        <taxon>Fungi</taxon>
        <taxon>Dikarya</taxon>
        <taxon>Ascomycota</taxon>
        <taxon>Pezizomycotina</taxon>
        <taxon>Sordariomycetes</taxon>
        <taxon>Sordariomycetidae</taxon>
        <taxon>Diaporthales</taxon>
        <taxon>Diaporthaceae</taxon>
        <taxon>Diaporthe</taxon>
        <taxon>Diaporthe eres species complex</taxon>
    </lineage>
</organism>
<protein>
    <submittedName>
        <fullName evidence="1">Uncharacterized protein</fullName>
    </submittedName>
</protein>
<evidence type="ECO:0000313" key="1">
    <source>
        <dbReference type="EMBL" id="KAL2281010.1"/>
    </source>
</evidence>
<sequence length="81" mass="9097">MHASGLRHDPPSLRSLSRMDMDRDMELEEHDLDTIDFTLSDPPSQHFTSHPIPTCLLPCRCAPPSWARLSLCDQVLSKGAI</sequence>
<reference evidence="1 2" key="1">
    <citation type="submission" date="2024-03" db="EMBL/GenBank/DDBJ databases">
        <title>A high-quality draft genome sequence of Diaporthe vaccinii, a causative agent of upright dieback and viscid rot disease in cranberry plants.</title>
        <authorList>
            <person name="Sarrasin M."/>
            <person name="Lang B.F."/>
            <person name="Burger G."/>
        </authorList>
    </citation>
    <scope>NUCLEOTIDE SEQUENCE [LARGE SCALE GENOMIC DNA]</scope>
    <source>
        <strain evidence="1 2">IS7</strain>
    </source>
</reference>
<keyword evidence="2" id="KW-1185">Reference proteome</keyword>
<comment type="caution">
    <text evidence="1">The sequence shown here is derived from an EMBL/GenBank/DDBJ whole genome shotgun (WGS) entry which is preliminary data.</text>
</comment>
<accession>A0ABR4EF37</accession>